<keyword evidence="1 2" id="KW-0238">DNA-binding</keyword>
<dbReference type="STRING" id="1069536.SINU_08035"/>
<protein>
    <submittedName>
        <fullName evidence="4">TetR family transcriptional regulator</fullName>
    </submittedName>
</protein>
<feature type="DNA-binding region" description="H-T-H motif" evidence="2">
    <location>
        <begin position="34"/>
        <end position="53"/>
    </location>
</feature>
<dbReference type="PANTHER" id="PTHR43479:SF11">
    <property type="entry name" value="ACREF_ENVCD OPERON REPRESSOR-RELATED"/>
    <property type="match status" value="1"/>
</dbReference>
<dbReference type="PANTHER" id="PTHR43479">
    <property type="entry name" value="ACREF/ENVCD OPERON REPRESSOR-RELATED"/>
    <property type="match status" value="1"/>
</dbReference>
<keyword evidence="5" id="KW-1185">Reference proteome</keyword>
<dbReference type="OrthoDB" id="9810250at2"/>
<dbReference type="Pfam" id="PF14278">
    <property type="entry name" value="TetR_C_8"/>
    <property type="match status" value="1"/>
</dbReference>
<dbReference type="GO" id="GO:0003677">
    <property type="term" value="F:DNA binding"/>
    <property type="evidence" value="ECO:0007669"/>
    <property type="project" value="UniProtKB-UniRule"/>
</dbReference>
<evidence type="ECO:0000256" key="1">
    <source>
        <dbReference type="ARBA" id="ARBA00023125"/>
    </source>
</evidence>
<dbReference type="Proteomes" id="UP000035553">
    <property type="component" value="Unassembled WGS sequence"/>
</dbReference>
<dbReference type="PROSITE" id="PS50977">
    <property type="entry name" value="HTH_TETR_2"/>
    <property type="match status" value="1"/>
</dbReference>
<dbReference type="EMBL" id="AFVQ02000100">
    <property type="protein sequence ID" value="KLI02405.1"/>
    <property type="molecule type" value="Genomic_DNA"/>
</dbReference>
<dbReference type="InterPro" id="IPR050624">
    <property type="entry name" value="HTH-type_Tx_Regulator"/>
</dbReference>
<evidence type="ECO:0000256" key="2">
    <source>
        <dbReference type="PROSITE-ProRule" id="PRU00335"/>
    </source>
</evidence>
<accession>A0A0U1QNR6</accession>
<dbReference type="Gene3D" id="1.10.357.10">
    <property type="entry name" value="Tetracycline Repressor, domain 2"/>
    <property type="match status" value="1"/>
</dbReference>
<comment type="caution">
    <text evidence="4">The sequence shown here is derived from an EMBL/GenBank/DDBJ whole genome shotgun (WGS) entry which is preliminary data.</text>
</comment>
<evidence type="ECO:0000313" key="4">
    <source>
        <dbReference type="EMBL" id="KLI02405.1"/>
    </source>
</evidence>
<reference evidence="4 5" key="1">
    <citation type="journal article" date="2011" name="J. Bacteriol.">
        <title>Draft genome sequence of Sporolactobacillus inulinus strain CASD, an efficient D-lactic acid-producing bacterium with high-concentration lactate tolerance capability.</title>
        <authorList>
            <person name="Yu B."/>
            <person name="Su F."/>
            <person name="Wang L."/>
            <person name="Xu K."/>
            <person name="Zhao B."/>
            <person name="Xu P."/>
        </authorList>
    </citation>
    <scope>NUCLEOTIDE SEQUENCE [LARGE SCALE GENOMIC DNA]</scope>
    <source>
        <strain evidence="4 5">CASD</strain>
    </source>
</reference>
<gene>
    <name evidence="4" type="ORF">SINU_08035</name>
</gene>
<dbReference type="AlphaFoldDB" id="A0A0U1QNR6"/>
<dbReference type="InterPro" id="IPR001647">
    <property type="entry name" value="HTH_TetR"/>
</dbReference>
<feature type="domain" description="HTH tetR-type" evidence="3">
    <location>
        <begin position="11"/>
        <end position="71"/>
    </location>
</feature>
<dbReference type="InterPro" id="IPR009057">
    <property type="entry name" value="Homeodomain-like_sf"/>
</dbReference>
<dbReference type="RefSeq" id="WP_010027480.1">
    <property type="nucleotide sequence ID" value="NZ_AFVQ02000100.1"/>
</dbReference>
<sequence>MAGTKNNRRTQYTIQVIKEAFIHLLDTNELSKITVTQICREADVNRGTFYLHFDDPLDLFHKIEAELVDQIRPILAMRPQEQLHDWLKRLIIILKANEAVSRIILANYRDGIMINELFSEVQEQAIEEFKEDFHEQNPHILKYYFSYFVNGSISAILSWFADEEDQSIEGITKALANVLSRSTE</sequence>
<dbReference type="SUPFAM" id="SSF46689">
    <property type="entry name" value="Homeodomain-like"/>
    <property type="match status" value="1"/>
</dbReference>
<evidence type="ECO:0000259" key="3">
    <source>
        <dbReference type="PROSITE" id="PS50977"/>
    </source>
</evidence>
<proteinExistence type="predicted"/>
<name>A0A0U1QNR6_9BACL</name>
<dbReference type="InterPro" id="IPR039532">
    <property type="entry name" value="TetR_C_Firmicutes"/>
</dbReference>
<evidence type="ECO:0000313" key="5">
    <source>
        <dbReference type="Proteomes" id="UP000035553"/>
    </source>
</evidence>
<organism evidence="4 5">
    <name type="scientific">Sporolactobacillus inulinus CASD</name>
    <dbReference type="NCBI Taxonomy" id="1069536"/>
    <lineage>
        <taxon>Bacteria</taxon>
        <taxon>Bacillati</taxon>
        <taxon>Bacillota</taxon>
        <taxon>Bacilli</taxon>
        <taxon>Bacillales</taxon>
        <taxon>Sporolactobacillaceae</taxon>
        <taxon>Sporolactobacillus</taxon>
    </lineage>
</organism>